<gene>
    <name evidence="4" type="ORF">DXA53_09425</name>
</gene>
<dbReference type="Pfam" id="PF04773">
    <property type="entry name" value="FecR"/>
    <property type="match status" value="1"/>
</dbReference>
<sequence length="389" mass="45143">MDATRQKIVRLIYTHMIGESSAQEEAELQNWLQADVRNQIFFEEMLHSEDFYETYRQYKCINKKAAYKKFTRKTQRRSFERTALKYVAIFILPLVMAVFFLWQHDFFDEIIATNKTSIHPGGTKATLKLADGRIVELLSQDSSGVIKSGTDTRIMKTDSGIVYINDCTLITETNFNELSVPRGGEYRLTLSDGTKVYLNSQTFLRYPETFQKGRREVFLIGEAFFEVANDPDRPFYVETNDIEVKVLGTSFNINTRNCEQIQTTLVTGSIELRVLSDGEKVLLKPNQMAEFNSYTHQLELKNVFTYNYTAWRFGEFAFDKAPLDEIMEQISMWYVTEISYENEYLKKKRFTGIVNRFADVIDVLSLLEATTSVKFKIQGDTIIVQDNIQ</sequence>
<dbReference type="AlphaFoldDB" id="A0A413IC87"/>
<feature type="domain" description="FecR protein" evidence="2">
    <location>
        <begin position="178"/>
        <end position="271"/>
    </location>
</feature>
<comment type="caution">
    <text evidence="4">The sequence shown here is derived from an EMBL/GenBank/DDBJ whole genome shotgun (WGS) entry which is preliminary data.</text>
</comment>
<feature type="transmembrane region" description="Helical" evidence="1">
    <location>
        <begin position="83"/>
        <end position="102"/>
    </location>
</feature>
<name>A0A413IC87_9BACT</name>
<dbReference type="PANTHER" id="PTHR30273">
    <property type="entry name" value="PERIPLASMIC SIGNAL SENSOR AND SIGMA FACTOR ACTIVATOR FECR-RELATED"/>
    <property type="match status" value="1"/>
</dbReference>
<keyword evidence="1" id="KW-1133">Transmembrane helix</keyword>
<feature type="domain" description="Protein FecR C-terminal" evidence="3">
    <location>
        <begin position="316"/>
        <end position="384"/>
    </location>
</feature>
<dbReference type="PANTHER" id="PTHR30273:SF2">
    <property type="entry name" value="PROTEIN FECR"/>
    <property type="match status" value="1"/>
</dbReference>
<organism evidence="4 5">
    <name type="scientific">Odoribacter splanchnicus</name>
    <dbReference type="NCBI Taxonomy" id="28118"/>
    <lineage>
        <taxon>Bacteria</taxon>
        <taxon>Pseudomonadati</taxon>
        <taxon>Bacteroidota</taxon>
        <taxon>Bacteroidia</taxon>
        <taxon>Bacteroidales</taxon>
        <taxon>Odoribacteraceae</taxon>
        <taxon>Odoribacter</taxon>
    </lineage>
</organism>
<protein>
    <submittedName>
        <fullName evidence="4">DUF4974 domain-containing protein</fullName>
    </submittedName>
</protein>
<dbReference type="Pfam" id="PF16344">
    <property type="entry name" value="FecR_C"/>
    <property type="match status" value="1"/>
</dbReference>
<dbReference type="InterPro" id="IPR006860">
    <property type="entry name" value="FecR"/>
</dbReference>
<proteinExistence type="predicted"/>
<dbReference type="Gene3D" id="3.55.50.30">
    <property type="match status" value="1"/>
</dbReference>
<dbReference type="Proteomes" id="UP000284434">
    <property type="component" value="Unassembled WGS sequence"/>
</dbReference>
<dbReference type="Gene3D" id="2.60.120.1440">
    <property type="match status" value="1"/>
</dbReference>
<reference evidence="4 5" key="1">
    <citation type="submission" date="2018-08" db="EMBL/GenBank/DDBJ databases">
        <title>A genome reference for cultivated species of the human gut microbiota.</title>
        <authorList>
            <person name="Zou Y."/>
            <person name="Xue W."/>
            <person name="Luo G."/>
        </authorList>
    </citation>
    <scope>NUCLEOTIDE SEQUENCE [LARGE SCALE GENOMIC DNA]</scope>
    <source>
        <strain evidence="4 5">OF03-11</strain>
    </source>
</reference>
<evidence type="ECO:0000259" key="3">
    <source>
        <dbReference type="Pfam" id="PF16344"/>
    </source>
</evidence>
<dbReference type="RefSeq" id="WP_118103768.1">
    <property type="nucleotide sequence ID" value="NZ_JAHONW010000030.1"/>
</dbReference>
<dbReference type="EMBL" id="QSCO01000011">
    <property type="protein sequence ID" value="RGY06723.1"/>
    <property type="molecule type" value="Genomic_DNA"/>
</dbReference>
<dbReference type="FunFam" id="2.60.120.1440:FF:000001">
    <property type="entry name" value="Putative anti-sigma factor"/>
    <property type="match status" value="1"/>
</dbReference>
<evidence type="ECO:0000313" key="5">
    <source>
        <dbReference type="Proteomes" id="UP000284434"/>
    </source>
</evidence>
<evidence type="ECO:0000256" key="1">
    <source>
        <dbReference type="SAM" id="Phobius"/>
    </source>
</evidence>
<accession>A0A413IC87</accession>
<dbReference type="GO" id="GO:0016989">
    <property type="term" value="F:sigma factor antagonist activity"/>
    <property type="evidence" value="ECO:0007669"/>
    <property type="project" value="TreeGrafter"/>
</dbReference>
<evidence type="ECO:0000259" key="2">
    <source>
        <dbReference type="Pfam" id="PF04773"/>
    </source>
</evidence>
<keyword evidence="1" id="KW-0812">Transmembrane</keyword>
<keyword evidence="1" id="KW-0472">Membrane</keyword>
<evidence type="ECO:0000313" key="4">
    <source>
        <dbReference type="EMBL" id="RGY06723.1"/>
    </source>
</evidence>
<dbReference type="InterPro" id="IPR032508">
    <property type="entry name" value="FecR_C"/>
</dbReference>
<dbReference type="InterPro" id="IPR012373">
    <property type="entry name" value="Ferrdict_sens_TM"/>
</dbReference>